<evidence type="ECO:0000313" key="3">
    <source>
        <dbReference type="Proteomes" id="UP001268610"/>
    </source>
</evidence>
<dbReference type="EMBL" id="JAVLSF010000212">
    <property type="protein sequence ID" value="MDR9777822.1"/>
    <property type="molecule type" value="Genomic_DNA"/>
</dbReference>
<gene>
    <name evidence="2" type="ORF">RJJ65_35390</name>
</gene>
<dbReference type="AlphaFoldDB" id="A0AAJ2H280"/>
<keyword evidence="2" id="KW-0347">Helicase</keyword>
<reference evidence="2" key="1">
    <citation type="submission" date="2023-04" db="EMBL/GenBank/DDBJ databases">
        <title>Genomic characterization of faba bean (Vicia faba) microsymbionts in Mexican soils.</title>
        <authorList>
            <person name="Rivera Orduna F.N."/>
            <person name="Guevara-Luna J."/>
            <person name="Yan J."/>
            <person name="Arroyo-Herrera I."/>
            <person name="Li Y."/>
            <person name="Vasquez-Murrieta M.S."/>
            <person name="Wang E.T."/>
        </authorList>
    </citation>
    <scope>NUCLEOTIDE SEQUENCE</scope>
    <source>
        <strain evidence="2">CH26</strain>
    </source>
</reference>
<dbReference type="Proteomes" id="UP001268610">
    <property type="component" value="Unassembled WGS sequence"/>
</dbReference>
<keyword evidence="2" id="KW-0547">Nucleotide-binding</keyword>
<sequence>MNKPMTQPMPETMPETMKLQFEEQAYQLDAVAAFVDLFEGQTLEQIDFAIEAGAVGTGQQASLLQNELGLGNAITISDAAIYDNLVKVQERNDIDPIAKEADFTKHGMNFSVEMETGTGKTYVYLRTIFTLIQKYGFKKFIIVVPSVAIREGTLKTFEITAAHFSEKFNISIKKDSTYFVYNSQKPSRLRDFATSNQLQIMIINIDAFNKDVN</sequence>
<dbReference type="GO" id="GO:0016787">
    <property type="term" value="F:hydrolase activity"/>
    <property type="evidence" value="ECO:0007669"/>
    <property type="project" value="InterPro"/>
</dbReference>
<dbReference type="Pfam" id="PF04851">
    <property type="entry name" value="ResIII"/>
    <property type="match status" value="1"/>
</dbReference>
<evidence type="ECO:0000259" key="1">
    <source>
        <dbReference type="Pfam" id="PF04851"/>
    </source>
</evidence>
<protein>
    <submittedName>
        <fullName evidence="2">DEAD/DEAH box helicase family protein</fullName>
    </submittedName>
</protein>
<name>A0AAJ2H280_9HYPH</name>
<dbReference type="SUPFAM" id="SSF52540">
    <property type="entry name" value="P-loop containing nucleoside triphosphate hydrolases"/>
    <property type="match status" value="1"/>
</dbReference>
<evidence type="ECO:0000313" key="2">
    <source>
        <dbReference type="EMBL" id="MDR9777822.1"/>
    </source>
</evidence>
<accession>A0AAJ2H280</accession>
<feature type="domain" description="Helicase/UvrB N-terminal" evidence="1">
    <location>
        <begin position="95"/>
        <end position="212"/>
    </location>
</feature>
<dbReference type="InterPro" id="IPR006935">
    <property type="entry name" value="Helicase/UvrB_N"/>
</dbReference>
<dbReference type="GO" id="GO:0004386">
    <property type="term" value="F:helicase activity"/>
    <property type="evidence" value="ECO:0007669"/>
    <property type="project" value="UniProtKB-KW"/>
</dbReference>
<organism evidence="2 3">
    <name type="scientific">Rhizobium hidalgonense</name>
    <dbReference type="NCBI Taxonomy" id="1538159"/>
    <lineage>
        <taxon>Bacteria</taxon>
        <taxon>Pseudomonadati</taxon>
        <taxon>Pseudomonadota</taxon>
        <taxon>Alphaproteobacteria</taxon>
        <taxon>Hyphomicrobiales</taxon>
        <taxon>Rhizobiaceae</taxon>
        <taxon>Rhizobium/Agrobacterium group</taxon>
        <taxon>Rhizobium</taxon>
    </lineage>
</organism>
<dbReference type="GO" id="GO:0003677">
    <property type="term" value="F:DNA binding"/>
    <property type="evidence" value="ECO:0007669"/>
    <property type="project" value="InterPro"/>
</dbReference>
<dbReference type="InterPro" id="IPR027417">
    <property type="entry name" value="P-loop_NTPase"/>
</dbReference>
<keyword evidence="2" id="KW-0378">Hydrolase</keyword>
<keyword evidence="2" id="KW-0067">ATP-binding</keyword>
<comment type="caution">
    <text evidence="2">The sequence shown here is derived from an EMBL/GenBank/DDBJ whole genome shotgun (WGS) entry which is preliminary data.</text>
</comment>
<dbReference type="Gene3D" id="3.40.50.300">
    <property type="entry name" value="P-loop containing nucleotide triphosphate hydrolases"/>
    <property type="match status" value="1"/>
</dbReference>
<dbReference type="GO" id="GO:0005524">
    <property type="term" value="F:ATP binding"/>
    <property type="evidence" value="ECO:0007669"/>
    <property type="project" value="InterPro"/>
</dbReference>
<dbReference type="RefSeq" id="WP_310866003.1">
    <property type="nucleotide sequence ID" value="NZ_JAVLSF010000212.1"/>
</dbReference>
<feature type="non-terminal residue" evidence="2">
    <location>
        <position position="213"/>
    </location>
</feature>
<proteinExistence type="predicted"/>